<keyword evidence="3" id="KW-0012">Acyltransferase</keyword>
<keyword evidence="4" id="KW-1133">Transmembrane helix</keyword>
<feature type="domain" description="Phospholipid/glycerol acyltransferase" evidence="5">
    <location>
        <begin position="97"/>
        <end position="221"/>
    </location>
</feature>
<name>A0A8B8DY65_CRAVI</name>
<proteinExistence type="inferred from homology"/>
<keyword evidence="6" id="KW-1185">Reference proteome</keyword>
<evidence type="ECO:0000313" key="6">
    <source>
        <dbReference type="Proteomes" id="UP000694844"/>
    </source>
</evidence>
<protein>
    <submittedName>
        <fullName evidence="7">Acyl-CoA:lysophosphatidylglycerol acyltransferase 1-like isoform X1</fullName>
    </submittedName>
</protein>
<keyword evidence="2" id="KW-0808">Transferase</keyword>
<dbReference type="Pfam" id="PF01553">
    <property type="entry name" value="Acyltransferase"/>
    <property type="match status" value="1"/>
</dbReference>
<dbReference type="PANTHER" id="PTHR10983">
    <property type="entry name" value="1-ACYLGLYCEROL-3-PHOSPHATE ACYLTRANSFERASE-RELATED"/>
    <property type="match status" value="1"/>
</dbReference>
<organism evidence="6 7">
    <name type="scientific">Crassostrea virginica</name>
    <name type="common">Eastern oyster</name>
    <dbReference type="NCBI Taxonomy" id="6565"/>
    <lineage>
        <taxon>Eukaryota</taxon>
        <taxon>Metazoa</taxon>
        <taxon>Spiralia</taxon>
        <taxon>Lophotrochozoa</taxon>
        <taxon>Mollusca</taxon>
        <taxon>Bivalvia</taxon>
        <taxon>Autobranchia</taxon>
        <taxon>Pteriomorphia</taxon>
        <taxon>Ostreida</taxon>
        <taxon>Ostreoidea</taxon>
        <taxon>Ostreidae</taxon>
        <taxon>Crassostrea</taxon>
    </lineage>
</organism>
<dbReference type="SMART" id="SM00563">
    <property type="entry name" value="PlsC"/>
    <property type="match status" value="1"/>
</dbReference>
<feature type="transmembrane region" description="Helical" evidence="4">
    <location>
        <begin position="55"/>
        <end position="76"/>
    </location>
</feature>
<dbReference type="GeneID" id="111130055"/>
<dbReference type="PANTHER" id="PTHR10983:SF2">
    <property type="entry name" value="ACYL-COA:LYSOPHOSPHATIDYLGLYCEROL ACYLTRANSFERASE 1"/>
    <property type="match status" value="1"/>
</dbReference>
<keyword evidence="4" id="KW-0812">Transmembrane</keyword>
<dbReference type="CDD" id="cd07990">
    <property type="entry name" value="LPLAT_LCLAT1-like"/>
    <property type="match status" value="1"/>
</dbReference>
<evidence type="ECO:0000313" key="7">
    <source>
        <dbReference type="RefSeq" id="XP_022332434.1"/>
    </source>
</evidence>
<dbReference type="KEGG" id="cvn:111130055"/>
<evidence type="ECO:0000256" key="4">
    <source>
        <dbReference type="SAM" id="Phobius"/>
    </source>
</evidence>
<dbReference type="Proteomes" id="UP000694844">
    <property type="component" value="Chromosome 4"/>
</dbReference>
<comment type="similarity">
    <text evidence="1">Belongs to the 1-acyl-sn-glycerol-3-phosphate acyltransferase family.</text>
</comment>
<feature type="transmembrane region" description="Helical" evidence="4">
    <location>
        <begin position="20"/>
        <end position="43"/>
    </location>
</feature>
<dbReference type="InterPro" id="IPR002123">
    <property type="entry name" value="Plipid/glycerol_acylTrfase"/>
</dbReference>
<dbReference type="SUPFAM" id="SSF69593">
    <property type="entry name" value="Glycerol-3-phosphate (1)-acyltransferase"/>
    <property type="match status" value="1"/>
</dbReference>
<dbReference type="OrthoDB" id="5920068at2759"/>
<reference evidence="7" key="1">
    <citation type="submission" date="2025-08" db="UniProtKB">
        <authorList>
            <consortium name="RefSeq"/>
        </authorList>
    </citation>
    <scope>IDENTIFICATION</scope>
    <source>
        <tissue evidence="7">Whole sample</tissue>
    </source>
</reference>
<dbReference type="GO" id="GO:0005783">
    <property type="term" value="C:endoplasmic reticulum"/>
    <property type="evidence" value="ECO:0007669"/>
    <property type="project" value="TreeGrafter"/>
</dbReference>
<dbReference type="RefSeq" id="XP_022332434.1">
    <property type="nucleotide sequence ID" value="XM_022476726.1"/>
</dbReference>
<evidence type="ECO:0000256" key="2">
    <source>
        <dbReference type="ARBA" id="ARBA00022679"/>
    </source>
</evidence>
<dbReference type="GO" id="GO:0036149">
    <property type="term" value="P:phosphatidylinositol acyl-chain remodeling"/>
    <property type="evidence" value="ECO:0007669"/>
    <property type="project" value="TreeGrafter"/>
</dbReference>
<accession>A0A8B8DY65</accession>
<sequence>MVCACFKRSMDMKAKDLARYCLRVLFIAVSNILAIPSYLTWYLLLQPLRLRNPALFWRIEAVLFQSLLTIITTWLYSGGYTIKESGDSLEGIMDDEAVVLVNHQSTSDVPVVMAALHNKNLVLGKVMWIMDDIFKYTNFGWISYFHGDFFILQGREARTDSLEKLESHINRIYKTTFKKWIILFPEGGFLRKRRFRSQEFAKKNQLPVLQHVTLPRVGALKVIMDNLTPQPSRNSSNSGAIGVKGENISSQKTLKWVIDMTVGYPGANPYNSHGMFVGYWPPHQIEIHYRVYPIDEVPQDKEGLTKWMYERYQEKEVLLQEFYTKSKPLDESDDKKRYMTRVKRHDLEVDVIVAILYHLLHLCSFILFWYYLYSPVFRILNYFGSFVF</sequence>
<dbReference type="Pfam" id="PF16076">
    <property type="entry name" value="Acyltransf_C"/>
    <property type="match status" value="1"/>
</dbReference>
<evidence type="ECO:0000259" key="5">
    <source>
        <dbReference type="SMART" id="SM00563"/>
    </source>
</evidence>
<dbReference type="AlphaFoldDB" id="A0A8B8DY65"/>
<keyword evidence="4" id="KW-0472">Membrane</keyword>
<evidence type="ECO:0000256" key="1">
    <source>
        <dbReference type="ARBA" id="ARBA00008655"/>
    </source>
</evidence>
<dbReference type="GO" id="GO:0016746">
    <property type="term" value="F:acyltransferase activity"/>
    <property type="evidence" value="ECO:0007669"/>
    <property type="project" value="UniProtKB-KW"/>
</dbReference>
<gene>
    <name evidence="7" type="primary">LOC111130055</name>
</gene>
<dbReference type="InterPro" id="IPR032098">
    <property type="entry name" value="Acyltransf_C"/>
</dbReference>
<feature type="transmembrane region" description="Helical" evidence="4">
    <location>
        <begin position="347"/>
        <end position="372"/>
    </location>
</feature>
<evidence type="ECO:0000256" key="3">
    <source>
        <dbReference type="ARBA" id="ARBA00023315"/>
    </source>
</evidence>